<dbReference type="Proteomes" id="UP000267096">
    <property type="component" value="Unassembled WGS sequence"/>
</dbReference>
<reference evidence="2 3" key="2">
    <citation type="submission" date="2018-11" db="EMBL/GenBank/DDBJ databases">
        <authorList>
            <consortium name="Pathogen Informatics"/>
        </authorList>
    </citation>
    <scope>NUCLEOTIDE SEQUENCE [LARGE SCALE GENOMIC DNA]</scope>
</reference>
<evidence type="ECO:0000313" key="3">
    <source>
        <dbReference type="Proteomes" id="UP000267096"/>
    </source>
</evidence>
<feature type="region of interest" description="Disordered" evidence="1">
    <location>
        <begin position="1"/>
        <end position="36"/>
    </location>
</feature>
<feature type="compositionally biased region" description="Polar residues" evidence="1">
    <location>
        <begin position="237"/>
        <end position="257"/>
    </location>
</feature>
<dbReference type="EMBL" id="UYRR01001766">
    <property type="protein sequence ID" value="VDK18937.1"/>
    <property type="molecule type" value="Genomic_DNA"/>
</dbReference>
<protein>
    <submittedName>
        <fullName evidence="4">BRF1 domain-containing protein</fullName>
    </submittedName>
</protein>
<evidence type="ECO:0000313" key="4">
    <source>
        <dbReference type="WBParaSite" id="ASIM_0000171601-mRNA-1"/>
    </source>
</evidence>
<feature type="compositionally biased region" description="Basic residues" evidence="1">
    <location>
        <begin position="1"/>
        <end position="14"/>
    </location>
</feature>
<proteinExistence type="predicted"/>
<keyword evidence="3" id="KW-1185">Reference proteome</keyword>
<feature type="compositionally biased region" description="Polar residues" evidence="1">
    <location>
        <begin position="273"/>
        <end position="284"/>
    </location>
</feature>
<gene>
    <name evidence="2" type="ORF">ASIM_LOCUS1591</name>
</gene>
<dbReference type="OrthoDB" id="10558725at2759"/>
<organism evidence="4">
    <name type="scientific">Anisakis simplex</name>
    <name type="common">Herring worm</name>
    <dbReference type="NCBI Taxonomy" id="6269"/>
    <lineage>
        <taxon>Eukaryota</taxon>
        <taxon>Metazoa</taxon>
        <taxon>Ecdysozoa</taxon>
        <taxon>Nematoda</taxon>
        <taxon>Chromadorea</taxon>
        <taxon>Rhabditida</taxon>
        <taxon>Spirurina</taxon>
        <taxon>Ascaridomorpha</taxon>
        <taxon>Ascaridoidea</taxon>
        <taxon>Anisakidae</taxon>
        <taxon>Anisakis</taxon>
        <taxon>Anisakis simplex complex</taxon>
    </lineage>
</organism>
<accession>A0A0M3J2F8</accession>
<sequence>MKRKRIQQQLKQRRKGEGDEYLSEHQIQGAKHLESEGDEEFVECDGNRTDDIPGRNGTLIVITEDGKTWRRRNMRKKGSEQILEYFNCISCEAVKRYLPTGKVSLFLCEFPTLSFLYTLATNVRVLQTNPATRHHICGNARSTARTTAEQLVRKRKAVARLAGIGSVYAYDSAASEARNLGAAENWDESFLSNVLEEIVTRTPRRSREQHQSSHNSAPSHSREISSIPDSHFDDSGCSRSSVPKPTATQSASNQRASSWVKRETSHIGDDASIQRSVAQSNCGNHPNRIVGSLSDSQYS</sequence>
<feature type="region of interest" description="Disordered" evidence="1">
    <location>
        <begin position="201"/>
        <end position="299"/>
    </location>
</feature>
<dbReference type="AlphaFoldDB" id="A0A0M3J2F8"/>
<feature type="compositionally biased region" description="Basic and acidic residues" evidence="1">
    <location>
        <begin position="260"/>
        <end position="269"/>
    </location>
</feature>
<dbReference type="WBParaSite" id="ASIM_0000171601-mRNA-1">
    <property type="protein sequence ID" value="ASIM_0000171601-mRNA-1"/>
    <property type="gene ID" value="ASIM_0000171601"/>
</dbReference>
<evidence type="ECO:0000256" key="1">
    <source>
        <dbReference type="SAM" id="MobiDB-lite"/>
    </source>
</evidence>
<name>A0A0M3J2F8_ANISI</name>
<evidence type="ECO:0000313" key="2">
    <source>
        <dbReference type="EMBL" id="VDK18937.1"/>
    </source>
</evidence>
<reference evidence="4" key="1">
    <citation type="submission" date="2017-02" db="UniProtKB">
        <authorList>
            <consortium name="WormBaseParasite"/>
        </authorList>
    </citation>
    <scope>IDENTIFICATION</scope>
</reference>